<comment type="caution">
    <text evidence="3">The sequence shown here is derived from an EMBL/GenBank/DDBJ whole genome shotgun (WGS) entry which is preliminary data.</text>
</comment>
<dbReference type="RefSeq" id="WP_135813791.1">
    <property type="nucleotide sequence ID" value="NZ_RQEV01000011.1"/>
</dbReference>
<dbReference type="OrthoDB" id="9789350at2"/>
<keyword evidence="1 2" id="KW-0378">Hydrolase</keyword>
<organism evidence="3 4">
    <name type="scientific">Leptospira fluminis</name>
    <dbReference type="NCBI Taxonomy" id="2484979"/>
    <lineage>
        <taxon>Bacteria</taxon>
        <taxon>Pseudomonadati</taxon>
        <taxon>Spirochaetota</taxon>
        <taxon>Spirochaetia</taxon>
        <taxon>Leptospirales</taxon>
        <taxon>Leptospiraceae</taxon>
        <taxon>Leptospira</taxon>
    </lineage>
</organism>
<feature type="active site" description="Proton donor" evidence="2">
    <location>
        <position position="36"/>
    </location>
</feature>
<evidence type="ECO:0000256" key="2">
    <source>
        <dbReference type="HAMAP-Rule" id="MF_01940"/>
    </source>
</evidence>
<sequence length="178" mass="20353">MRTFIGLSLPEKIRDSIARICYGIEGARWVPEENFHVTLVFLGELDSTEFDSLREICTNVSAGSFPLKADGLGWFGFKKPAILYIACDPDPRLLNLQRTLESGCKRAGFSVEKREYKPHITIARFRDSAQRSVMTYLEEFRDFTLPVFEPGEFHIYSSRSGTDGPIYRIEESFPIGRE</sequence>
<feature type="short sequence motif" description="HXTX 1" evidence="2">
    <location>
        <begin position="36"/>
        <end position="39"/>
    </location>
</feature>
<reference evidence="3" key="1">
    <citation type="journal article" date="2019" name="PLoS Negl. Trop. Dis.">
        <title>Revisiting the worldwide diversity of Leptospira species in the environment.</title>
        <authorList>
            <person name="Vincent A.T."/>
            <person name="Schiettekatte O."/>
            <person name="Bourhy P."/>
            <person name="Veyrier F.J."/>
            <person name="Picardeau M."/>
        </authorList>
    </citation>
    <scope>NUCLEOTIDE SEQUENCE [LARGE SCALE GENOMIC DNA]</scope>
    <source>
        <strain evidence="3">SCS5</strain>
    </source>
</reference>
<dbReference type="EMBL" id="RQEV01000011">
    <property type="protein sequence ID" value="TGK18142.1"/>
    <property type="molecule type" value="Genomic_DNA"/>
</dbReference>
<comment type="function">
    <text evidence="2">Hydrolyzes RNA 2',3'-cyclic phosphodiester to an RNA 2'-phosphomonoester.</text>
</comment>
<dbReference type="Proteomes" id="UP000297855">
    <property type="component" value="Unassembled WGS sequence"/>
</dbReference>
<dbReference type="NCBIfam" id="TIGR02258">
    <property type="entry name" value="2_5_ligase"/>
    <property type="match status" value="1"/>
</dbReference>
<name>A0A4R9GQL6_9LEPT</name>
<comment type="catalytic activity">
    <reaction evidence="2">
        <text>a 3'-end 2',3'-cyclophospho-ribonucleotide-RNA + H2O = a 3'-end 2'-phospho-ribonucleotide-RNA + H(+)</text>
        <dbReference type="Rhea" id="RHEA:11828"/>
        <dbReference type="Rhea" id="RHEA-COMP:10464"/>
        <dbReference type="Rhea" id="RHEA-COMP:17353"/>
        <dbReference type="ChEBI" id="CHEBI:15377"/>
        <dbReference type="ChEBI" id="CHEBI:15378"/>
        <dbReference type="ChEBI" id="CHEBI:83064"/>
        <dbReference type="ChEBI" id="CHEBI:173113"/>
        <dbReference type="EC" id="3.1.4.58"/>
    </reaction>
</comment>
<comment type="similarity">
    <text evidence="2">Belongs to the 2H phosphoesterase superfamily. ThpR family.</text>
</comment>
<dbReference type="HAMAP" id="MF_01940">
    <property type="entry name" value="RNA_CPDase"/>
    <property type="match status" value="1"/>
</dbReference>
<evidence type="ECO:0000313" key="4">
    <source>
        <dbReference type="Proteomes" id="UP000297855"/>
    </source>
</evidence>
<dbReference type="AlphaFoldDB" id="A0A4R9GQL6"/>
<dbReference type="EC" id="3.1.4.58" evidence="2"/>
<dbReference type="GO" id="GO:0004113">
    <property type="term" value="F:2',3'-cyclic-nucleotide 3'-phosphodiesterase activity"/>
    <property type="evidence" value="ECO:0007669"/>
    <property type="project" value="InterPro"/>
</dbReference>
<gene>
    <name evidence="3" type="primary">thpR</name>
    <name evidence="3" type="ORF">EHO61_11910</name>
</gene>
<evidence type="ECO:0000256" key="1">
    <source>
        <dbReference type="ARBA" id="ARBA00022801"/>
    </source>
</evidence>
<dbReference type="InterPro" id="IPR009097">
    <property type="entry name" value="Cyclic_Pdiesterase"/>
</dbReference>
<dbReference type="PANTHER" id="PTHR35561:SF1">
    <property type="entry name" value="RNA 2',3'-CYCLIC PHOSPHODIESTERASE"/>
    <property type="match status" value="1"/>
</dbReference>
<proteinExistence type="inferred from homology"/>
<evidence type="ECO:0000313" key="3">
    <source>
        <dbReference type="EMBL" id="TGK18142.1"/>
    </source>
</evidence>
<keyword evidence="4" id="KW-1185">Reference proteome</keyword>
<feature type="active site" description="Proton acceptor" evidence="2">
    <location>
        <position position="119"/>
    </location>
</feature>
<dbReference type="SUPFAM" id="SSF55144">
    <property type="entry name" value="LigT-like"/>
    <property type="match status" value="1"/>
</dbReference>
<dbReference type="Gene3D" id="3.90.1140.10">
    <property type="entry name" value="Cyclic phosphodiesterase"/>
    <property type="match status" value="1"/>
</dbReference>
<dbReference type="PANTHER" id="PTHR35561">
    <property type="entry name" value="RNA 2',3'-CYCLIC PHOSPHODIESTERASE"/>
    <property type="match status" value="1"/>
</dbReference>
<protein>
    <recommendedName>
        <fullName evidence="2">RNA 2',3'-cyclic phosphodiesterase</fullName>
        <shortName evidence="2">RNA 2',3'-CPDase</shortName>
        <ecNumber evidence="2">3.1.4.58</ecNumber>
    </recommendedName>
</protein>
<accession>A0A4R9GQL6</accession>
<dbReference type="GO" id="GO:0008664">
    <property type="term" value="F:RNA 2',3'-cyclic 3'-phosphodiesterase activity"/>
    <property type="evidence" value="ECO:0007669"/>
    <property type="project" value="UniProtKB-EC"/>
</dbReference>
<dbReference type="InterPro" id="IPR004175">
    <property type="entry name" value="RNA_CPDase"/>
</dbReference>
<feature type="short sequence motif" description="HXTX 2" evidence="2">
    <location>
        <begin position="119"/>
        <end position="122"/>
    </location>
</feature>
<dbReference type="Pfam" id="PF13563">
    <property type="entry name" value="2_5_RNA_ligase2"/>
    <property type="match status" value="1"/>
</dbReference>